<evidence type="ECO:0000313" key="3">
    <source>
        <dbReference type="Proteomes" id="UP000024547"/>
    </source>
</evidence>
<evidence type="ECO:0000313" key="2">
    <source>
        <dbReference type="EMBL" id="KCZ64639.1"/>
    </source>
</evidence>
<keyword evidence="3" id="KW-1185">Reference proteome</keyword>
<evidence type="ECO:0008006" key="4">
    <source>
        <dbReference type="Google" id="ProtNLM"/>
    </source>
</evidence>
<name>A0A059E9N0_9PROT</name>
<dbReference type="PANTHER" id="PTHR48207">
    <property type="entry name" value="SUCCINATE--HYDROXYMETHYLGLUTARATE COA-TRANSFERASE"/>
    <property type="match status" value="1"/>
</dbReference>
<evidence type="ECO:0000256" key="1">
    <source>
        <dbReference type="ARBA" id="ARBA00022679"/>
    </source>
</evidence>
<dbReference type="PATRIC" id="fig|1280948.3.peg.715"/>
<dbReference type="STRING" id="1280948.HY36_12400"/>
<gene>
    <name evidence="2" type="ORF">HY36_12400</name>
</gene>
<dbReference type="InterPro" id="IPR044855">
    <property type="entry name" value="CoA-Trfase_III_dom3_sf"/>
</dbReference>
<dbReference type="Proteomes" id="UP000024547">
    <property type="component" value="Unassembled WGS sequence"/>
</dbReference>
<dbReference type="OrthoDB" id="9806585at2"/>
<organism evidence="2 3">
    <name type="scientific">Hyphomonas atlantica</name>
    <dbReference type="NCBI Taxonomy" id="1280948"/>
    <lineage>
        <taxon>Bacteria</taxon>
        <taxon>Pseudomonadati</taxon>
        <taxon>Pseudomonadota</taxon>
        <taxon>Alphaproteobacteria</taxon>
        <taxon>Hyphomonadales</taxon>
        <taxon>Hyphomonadaceae</taxon>
        <taxon>Hyphomonas</taxon>
    </lineage>
</organism>
<keyword evidence="1" id="KW-0808">Transferase</keyword>
<dbReference type="GO" id="GO:0008410">
    <property type="term" value="F:CoA-transferase activity"/>
    <property type="evidence" value="ECO:0007669"/>
    <property type="project" value="TreeGrafter"/>
</dbReference>
<comment type="caution">
    <text evidence="2">The sequence shown here is derived from an EMBL/GenBank/DDBJ whole genome shotgun (WGS) entry which is preliminary data.</text>
</comment>
<dbReference type="Pfam" id="PF02515">
    <property type="entry name" value="CoA_transf_3"/>
    <property type="match status" value="1"/>
</dbReference>
<dbReference type="PANTHER" id="PTHR48207:SF3">
    <property type="entry name" value="SUCCINATE--HYDROXYMETHYLGLUTARATE COA-TRANSFERASE"/>
    <property type="match status" value="1"/>
</dbReference>
<dbReference type="EMBL" id="AWFH01000002">
    <property type="protein sequence ID" value="KCZ64639.1"/>
    <property type="molecule type" value="Genomic_DNA"/>
</dbReference>
<dbReference type="Gene3D" id="3.40.50.10540">
    <property type="entry name" value="Crotonobetainyl-coa:carnitine coa-transferase, domain 1"/>
    <property type="match status" value="1"/>
</dbReference>
<dbReference type="AlphaFoldDB" id="A0A059E9N0"/>
<dbReference type="InterPro" id="IPR023606">
    <property type="entry name" value="CoA-Trfase_III_dom_1_sf"/>
</dbReference>
<dbReference type="Gene3D" id="3.30.1540.10">
    <property type="entry name" value="formyl-coa transferase, domain 3"/>
    <property type="match status" value="1"/>
</dbReference>
<protein>
    <recommendedName>
        <fullName evidence="4">CoA transferase</fullName>
    </recommendedName>
</protein>
<proteinExistence type="predicted"/>
<dbReference type="SUPFAM" id="SSF89796">
    <property type="entry name" value="CoA-transferase family III (CaiB/BaiF)"/>
    <property type="match status" value="1"/>
</dbReference>
<reference evidence="2 3" key="1">
    <citation type="journal article" date="2014" name="Antonie Van Leeuwenhoek">
        <title>Hyphomonas beringensis sp. nov. and Hyphomonas chukchiensis sp. nov., isolated from surface seawater of the Bering Sea and Chukchi Sea.</title>
        <authorList>
            <person name="Li C."/>
            <person name="Lai Q."/>
            <person name="Li G."/>
            <person name="Dong C."/>
            <person name="Wang J."/>
            <person name="Liao Y."/>
            <person name="Shao Z."/>
        </authorList>
    </citation>
    <scope>NUCLEOTIDE SEQUENCE [LARGE SCALE GENOMIC DNA]</scope>
    <source>
        <strain evidence="2 3">22II1-22F38</strain>
    </source>
</reference>
<sequence length="380" mass="42734">MIDPRDAPCKGVRIVEFATMVSGPFAGQMLCDLGAEVIKIEPVSGDPMRAMHPKQGDLPAFFQQVNRNKKSVSLDLKDEADREAARNLCLQADVIIENFRPGVMDRLGLSYESLRGDNPGLIFASITGYGSEGPYKDRPAYDHVIQGLVGVMDDFGQYSDDKAPVPVRNFLVDKVASTTLTQGILAALLARERNGGTGQTVSVSLLEAYAALMLPAIMINHTFQNEDAERIRKIDMYHPIRTQDGYVIGHIQTDAQFEGMCRTANRDELIGDERFKDAWSRMTHYESLWAEMEKGTSKQDTRTVIEKAAKYGVPLAPVNTIDDFFSDPQVRYNKTWFDIEDPDYGTIRNLCYPVRFGTSQIRIEHRAPRFCEHQDEILNK</sequence>
<dbReference type="eggNOG" id="COG1804">
    <property type="taxonomic scope" value="Bacteria"/>
</dbReference>
<dbReference type="RefSeq" id="WP_035548528.1">
    <property type="nucleotide sequence ID" value="NZ_AWFH01000002.1"/>
</dbReference>
<dbReference type="InterPro" id="IPR050483">
    <property type="entry name" value="CoA-transferase_III_domain"/>
</dbReference>
<dbReference type="InterPro" id="IPR003673">
    <property type="entry name" value="CoA-Trfase_fam_III"/>
</dbReference>
<accession>A0A059E9N0</accession>